<accession>A0A1H1EKI3</accession>
<dbReference type="SUPFAM" id="SSF54637">
    <property type="entry name" value="Thioesterase/thiol ester dehydrase-isomerase"/>
    <property type="match status" value="1"/>
</dbReference>
<evidence type="ECO:0000313" key="1">
    <source>
        <dbReference type="EMBL" id="SDQ89038.1"/>
    </source>
</evidence>
<dbReference type="AlphaFoldDB" id="A0A1H1EKI3"/>
<reference evidence="2" key="1">
    <citation type="submission" date="2016-10" db="EMBL/GenBank/DDBJ databases">
        <authorList>
            <person name="Varghese N."/>
            <person name="Submissions S."/>
        </authorList>
    </citation>
    <scope>NUCLEOTIDE SEQUENCE [LARGE SCALE GENOMIC DNA]</scope>
    <source>
        <strain evidence="2">DSM 44142</strain>
    </source>
</reference>
<dbReference type="CDD" id="cd00586">
    <property type="entry name" value="4HBT"/>
    <property type="match status" value="1"/>
</dbReference>
<keyword evidence="2" id="KW-1185">Reference proteome</keyword>
<evidence type="ECO:0000313" key="2">
    <source>
        <dbReference type="Proteomes" id="UP000183053"/>
    </source>
</evidence>
<dbReference type="EMBL" id="FNLF01000002">
    <property type="protein sequence ID" value="SDQ89038.1"/>
    <property type="molecule type" value="Genomic_DNA"/>
</dbReference>
<dbReference type="OrthoDB" id="9799036at2"/>
<dbReference type="GO" id="GO:0016787">
    <property type="term" value="F:hydrolase activity"/>
    <property type="evidence" value="ECO:0007669"/>
    <property type="project" value="UniProtKB-KW"/>
</dbReference>
<dbReference type="Proteomes" id="UP000183053">
    <property type="component" value="Unassembled WGS sequence"/>
</dbReference>
<gene>
    <name evidence="1" type="ORF">SAMN04489765_2240</name>
</gene>
<organism evidence="1 2">
    <name type="scientific">Tsukamurella pulmonis</name>
    <dbReference type="NCBI Taxonomy" id="47312"/>
    <lineage>
        <taxon>Bacteria</taxon>
        <taxon>Bacillati</taxon>
        <taxon>Actinomycetota</taxon>
        <taxon>Actinomycetes</taxon>
        <taxon>Mycobacteriales</taxon>
        <taxon>Tsukamurellaceae</taxon>
        <taxon>Tsukamurella</taxon>
    </lineage>
</organism>
<sequence>MTTDFRYRFRPRYYEIDRQGVMFNMWYLGYVDTAIGEFYADRGTPYEAMLAAGYDSQVVHVELDYAAGLTDEGDTELVLRTGRIGTKSFTIEFVFVTDLDAAEPTEAVAGRIVYAVIATDGSGSIPIPDALREALQA</sequence>
<protein>
    <submittedName>
        <fullName evidence="1">Acyl-CoA thioester hydrolase</fullName>
    </submittedName>
</protein>
<dbReference type="RefSeq" id="WP_068534906.1">
    <property type="nucleotide sequence ID" value="NZ_AP025457.1"/>
</dbReference>
<keyword evidence="1" id="KW-0378">Hydrolase</keyword>
<dbReference type="Gene3D" id="3.10.129.10">
    <property type="entry name" value="Hotdog Thioesterase"/>
    <property type="match status" value="1"/>
</dbReference>
<name>A0A1H1EKI3_9ACTN</name>
<proteinExistence type="predicted"/>
<dbReference type="STRING" id="47312.SAMN04489765_2240"/>
<dbReference type="Pfam" id="PF13279">
    <property type="entry name" value="4HBT_2"/>
    <property type="match status" value="1"/>
</dbReference>
<dbReference type="InterPro" id="IPR029069">
    <property type="entry name" value="HotDog_dom_sf"/>
</dbReference>